<dbReference type="OMA" id="WANASNG"/>
<dbReference type="GO" id="GO:0019722">
    <property type="term" value="P:calcium-mediated signaling"/>
    <property type="evidence" value="ECO:0007669"/>
    <property type="project" value="TreeGrafter"/>
</dbReference>
<dbReference type="Gene3D" id="1.20.1070.10">
    <property type="entry name" value="Rhodopsin 7-helix transmembrane proteins"/>
    <property type="match status" value="1"/>
</dbReference>
<keyword evidence="7" id="KW-0807">Transducer</keyword>
<evidence type="ECO:0000259" key="10">
    <source>
        <dbReference type="PROSITE" id="PS50262"/>
    </source>
</evidence>
<organism evidence="11 12">
    <name type="scientific">Vombatus ursinus</name>
    <name type="common">Common wombat</name>
    <dbReference type="NCBI Taxonomy" id="29139"/>
    <lineage>
        <taxon>Eukaryota</taxon>
        <taxon>Metazoa</taxon>
        <taxon>Chordata</taxon>
        <taxon>Craniata</taxon>
        <taxon>Vertebrata</taxon>
        <taxon>Euteleostomi</taxon>
        <taxon>Mammalia</taxon>
        <taxon>Metatheria</taxon>
        <taxon>Diprotodontia</taxon>
        <taxon>Vombatidae</taxon>
        <taxon>Vombatus</taxon>
    </lineage>
</organism>
<keyword evidence="6" id="KW-0675">Receptor</keyword>
<dbReference type="PANTHER" id="PTHR10489">
    <property type="entry name" value="CELL ADHESION MOLECULE"/>
    <property type="match status" value="1"/>
</dbReference>
<evidence type="ECO:0000256" key="6">
    <source>
        <dbReference type="ARBA" id="ARBA00023170"/>
    </source>
</evidence>
<evidence type="ECO:0000313" key="11">
    <source>
        <dbReference type="Ensembl" id="ENSVURP00010019435.1"/>
    </source>
</evidence>
<dbReference type="GO" id="GO:0006955">
    <property type="term" value="P:immune response"/>
    <property type="evidence" value="ECO:0007669"/>
    <property type="project" value="TreeGrafter"/>
</dbReference>
<dbReference type="InterPro" id="IPR050119">
    <property type="entry name" value="CCR1-9-like"/>
</dbReference>
<dbReference type="GO" id="GO:0060326">
    <property type="term" value="P:cell chemotaxis"/>
    <property type="evidence" value="ECO:0007669"/>
    <property type="project" value="TreeGrafter"/>
</dbReference>
<keyword evidence="9" id="KW-0732">Signal</keyword>
<name>A0A4X2LCH4_VOMUR</name>
<feature type="transmembrane region" description="Helical" evidence="8">
    <location>
        <begin position="76"/>
        <end position="97"/>
    </location>
</feature>
<dbReference type="SUPFAM" id="SSF81321">
    <property type="entry name" value="Family A G protein-coupled receptor-like"/>
    <property type="match status" value="1"/>
</dbReference>
<dbReference type="PRINTS" id="PR00237">
    <property type="entry name" value="GPCRRHODOPSN"/>
</dbReference>
<feature type="transmembrane region" description="Helical" evidence="8">
    <location>
        <begin position="289"/>
        <end position="311"/>
    </location>
</feature>
<reference evidence="11" key="3">
    <citation type="submission" date="2025-09" db="UniProtKB">
        <authorList>
            <consortium name="Ensembl"/>
        </authorList>
    </citation>
    <scope>IDENTIFICATION</scope>
</reference>
<evidence type="ECO:0000256" key="1">
    <source>
        <dbReference type="ARBA" id="ARBA00004370"/>
    </source>
</evidence>
<feature type="chain" id="PRO_5021339370" description="G-protein coupled receptors family 1 profile domain-containing protein" evidence="9">
    <location>
        <begin position="22"/>
        <end position="384"/>
    </location>
</feature>
<evidence type="ECO:0000256" key="9">
    <source>
        <dbReference type="SAM" id="SignalP"/>
    </source>
</evidence>
<dbReference type="STRING" id="29139.ENSVURP00010019435"/>
<dbReference type="GO" id="GO:0007204">
    <property type="term" value="P:positive regulation of cytosolic calcium ion concentration"/>
    <property type="evidence" value="ECO:0007669"/>
    <property type="project" value="TreeGrafter"/>
</dbReference>
<reference evidence="11" key="2">
    <citation type="submission" date="2025-08" db="UniProtKB">
        <authorList>
            <consortium name="Ensembl"/>
        </authorList>
    </citation>
    <scope>IDENTIFICATION</scope>
</reference>
<keyword evidence="2 8" id="KW-0812">Transmembrane</keyword>
<dbReference type="GeneTree" id="ENSGT01030000234518"/>
<reference evidence="12" key="1">
    <citation type="submission" date="2018-12" db="EMBL/GenBank/DDBJ databases">
        <authorList>
            <person name="Yazar S."/>
        </authorList>
    </citation>
    <scope>NUCLEOTIDE SEQUENCE [LARGE SCALE GENOMIC DNA]</scope>
</reference>
<feature type="transmembrane region" description="Helical" evidence="8">
    <location>
        <begin position="117"/>
        <end position="138"/>
    </location>
</feature>
<feature type="transmembrane region" description="Helical" evidence="8">
    <location>
        <begin position="209"/>
        <end position="228"/>
    </location>
</feature>
<evidence type="ECO:0000256" key="8">
    <source>
        <dbReference type="SAM" id="Phobius"/>
    </source>
</evidence>
<evidence type="ECO:0000256" key="2">
    <source>
        <dbReference type="ARBA" id="ARBA00022692"/>
    </source>
</evidence>
<dbReference type="AlphaFoldDB" id="A0A4X2LCH4"/>
<dbReference type="GO" id="GO:0019957">
    <property type="term" value="F:C-C chemokine binding"/>
    <property type="evidence" value="ECO:0007669"/>
    <property type="project" value="TreeGrafter"/>
</dbReference>
<feature type="transmembrane region" description="Helical" evidence="8">
    <location>
        <begin position="37"/>
        <end position="64"/>
    </location>
</feature>
<feature type="signal peptide" evidence="9">
    <location>
        <begin position="1"/>
        <end position="21"/>
    </location>
</feature>
<keyword evidence="3 8" id="KW-1133">Transmembrane helix</keyword>
<dbReference type="GO" id="GO:0009897">
    <property type="term" value="C:external side of plasma membrane"/>
    <property type="evidence" value="ECO:0007669"/>
    <property type="project" value="TreeGrafter"/>
</dbReference>
<evidence type="ECO:0000256" key="7">
    <source>
        <dbReference type="ARBA" id="ARBA00023224"/>
    </source>
</evidence>
<evidence type="ECO:0000256" key="5">
    <source>
        <dbReference type="ARBA" id="ARBA00023136"/>
    </source>
</evidence>
<dbReference type="PROSITE" id="PS50262">
    <property type="entry name" value="G_PROTEIN_RECEP_F1_2"/>
    <property type="match status" value="1"/>
</dbReference>
<dbReference type="GO" id="GO:0016493">
    <property type="term" value="F:C-C chemokine receptor activity"/>
    <property type="evidence" value="ECO:0007669"/>
    <property type="project" value="TreeGrafter"/>
</dbReference>
<gene>
    <name evidence="11" type="primary">RXFP4</name>
</gene>
<feature type="domain" description="G-protein coupled receptors family 1 profile" evidence="10">
    <location>
        <begin position="56"/>
        <end position="308"/>
    </location>
</feature>
<evidence type="ECO:0000256" key="4">
    <source>
        <dbReference type="ARBA" id="ARBA00023040"/>
    </source>
</evidence>
<feature type="transmembrane region" description="Helical" evidence="8">
    <location>
        <begin position="159"/>
        <end position="180"/>
    </location>
</feature>
<keyword evidence="4" id="KW-0297">G-protein coupled receptor</keyword>
<keyword evidence="5 8" id="KW-0472">Membrane</keyword>
<comment type="subcellular location">
    <subcellularLocation>
        <location evidence="1">Membrane</location>
    </subcellularLocation>
</comment>
<dbReference type="Proteomes" id="UP000314987">
    <property type="component" value="Unassembled WGS sequence"/>
</dbReference>
<dbReference type="InterPro" id="IPR017452">
    <property type="entry name" value="GPCR_Rhodpsn_7TM"/>
</dbReference>
<protein>
    <recommendedName>
        <fullName evidence="10">G-protein coupled receptors family 1 profile domain-containing protein</fullName>
    </recommendedName>
</protein>
<sequence>MSTPNVSTLMLMFFWANASNGEVLSMDDAAVTADYLALRIIVALVFGLVGVIGLLGNLAVLWVLGGCNRRASHPTTDTFIFSLALADLGLALTFPFWAAEYALDFHWPFGGILCKVVLAGTVLSIYASVFLTTALSIVRYWMVAVAVGPGTCLSSSQAFGISLVAWVAAAAAAVPTAIFGVKGEVGGVQLCLLRFPSIRWLGAYHLQKVMLAFVMPLSVIAVSYLMLLAFLRRQQLRQRDRVVARSIRIIIVSFFLCWFPNHVVIFWGVLVKFDIVPWDSTYYALYTYVFPFTVCLARSNSCLNPVIYCFLRQESRQALGKALRQLWAQLPGGGQAQPEQVALQKRRQQEKLHFPPCLQDTRPWHPSLGRSCPKLCQAMTPWYI</sequence>
<dbReference type="InterPro" id="IPR000276">
    <property type="entry name" value="GPCR_Rhodpsn"/>
</dbReference>
<feature type="transmembrane region" description="Helical" evidence="8">
    <location>
        <begin position="249"/>
        <end position="269"/>
    </location>
</feature>
<proteinExistence type="predicted"/>
<dbReference type="Pfam" id="PF00001">
    <property type="entry name" value="7tm_1"/>
    <property type="match status" value="1"/>
</dbReference>
<keyword evidence="12" id="KW-1185">Reference proteome</keyword>
<dbReference type="Ensembl" id="ENSVURT00010022121.1">
    <property type="protein sequence ID" value="ENSVURP00010019435.1"/>
    <property type="gene ID" value="ENSVURG00010014832.1"/>
</dbReference>
<dbReference type="PANTHER" id="PTHR10489:SF951">
    <property type="entry name" value="RELAXIN FAMILY PEPTIDE_INSL5 RECEPTOR 4"/>
    <property type="match status" value="1"/>
</dbReference>
<evidence type="ECO:0000256" key="3">
    <source>
        <dbReference type="ARBA" id="ARBA00022989"/>
    </source>
</evidence>
<accession>A0A4X2LCH4</accession>
<evidence type="ECO:0000313" key="12">
    <source>
        <dbReference type="Proteomes" id="UP000314987"/>
    </source>
</evidence>